<reference evidence="1 2" key="2">
    <citation type="journal article" date="2011" name="J. Bacteriol.">
        <title>Complete genome sequence of Burkholderia rhizoxinica, an endosymbiont of Rhizopus microsporus.</title>
        <authorList>
            <person name="Lackner G."/>
            <person name="Moebius N."/>
            <person name="Partida-Martinez L."/>
            <person name="Hertweck C."/>
        </authorList>
    </citation>
    <scope>NUCLEOTIDE SEQUENCE [LARGE SCALE GENOMIC DNA]</scope>
    <source>
        <strain evidence="2">DSM 19002 / CIP 109453 / HKI 454</strain>
        <plasmid evidence="1 2">pBRH02</plasmid>
    </source>
</reference>
<sequence length="36" mass="3781">MTRSCHIGADCIVDAAAAGGEARIAGNVRRRDDHKS</sequence>
<dbReference type="KEGG" id="brh:RBRH_03373"/>
<keyword evidence="1" id="KW-0614">Plasmid</keyword>
<name>E5AW84_MYCRK</name>
<reference key="1">
    <citation type="submission" date="2010-09" db="EMBL/GenBank/DDBJ databases">
        <title>Complete genome sequence of Burkholderia rhizoxinica, the endosymbiont of the phytopathogenic fungus Rhizopus microsporus.</title>
        <authorList>
            <person name="Lackner G."/>
            <person name="Moebius N."/>
            <person name="Partida-Martinez L.P."/>
            <person name="Hertweck C."/>
        </authorList>
    </citation>
    <scope>NUCLEOTIDE SEQUENCE</scope>
    <source>
        <strain>HKI 454</strain>
    </source>
</reference>
<evidence type="ECO:0000313" key="2">
    <source>
        <dbReference type="Proteomes" id="UP000007437"/>
    </source>
</evidence>
<accession>E5AW84</accession>
<proteinExistence type="predicted"/>
<dbReference type="HOGENOM" id="CLU_3355097_0_0_4"/>
<protein>
    <submittedName>
        <fullName evidence="1">Uncharacterized protein</fullName>
    </submittedName>
</protein>
<dbReference type="Proteomes" id="UP000007437">
    <property type="component" value="Plasmid pBRH02"/>
</dbReference>
<evidence type="ECO:0000313" key="1">
    <source>
        <dbReference type="EMBL" id="CBW77386.1"/>
    </source>
</evidence>
<dbReference type="AlphaFoldDB" id="E5AW84"/>
<gene>
    <name evidence="1" type="ordered locus">RBRH_03373</name>
</gene>
<geneLocation type="plasmid" evidence="1 2">
    <name>pBRH02</name>
</geneLocation>
<organism evidence="1 2">
    <name type="scientific">Mycetohabitans rhizoxinica (strain DSM 19002 / CIP 109453 / HKI 454)</name>
    <name type="common">Paraburkholderia rhizoxinica</name>
    <dbReference type="NCBI Taxonomy" id="882378"/>
    <lineage>
        <taxon>Bacteria</taxon>
        <taxon>Pseudomonadati</taxon>
        <taxon>Pseudomonadota</taxon>
        <taxon>Betaproteobacteria</taxon>
        <taxon>Burkholderiales</taxon>
        <taxon>Burkholderiaceae</taxon>
        <taxon>Mycetohabitans</taxon>
    </lineage>
</organism>
<dbReference type="EMBL" id="FR687361">
    <property type="protein sequence ID" value="CBW77386.1"/>
    <property type="molecule type" value="Genomic_DNA"/>
</dbReference>